<dbReference type="AlphaFoldDB" id="A0A397UB12"/>
<sequence length="302" mass="35408">MGFTNFYPQSHNFSYQRSESRHFEYLFNLAFNVLPDLDKFIQSMGCVQEPVFNGDHGTFMVKLMSRVFDQSNSAANNSPHLNFSCPVYLRRNNLENNDNSFIFELMLIAYEFLFEELAKYLETHLNKKLQELQKWCNDIVVKSPNKIIDSENFTSLQENALVSFISRDNLQMEEVKIWNRVIEWEIAQNPGLPSNPEDWSNENFLTLKTTLRNCSPLIHYFQMYGVDIIDNVQPYQQILEKNLLNDIVKKFIVQKSFSMIISDEHAAKIALCVDRKDDAYSVTNNPYECKLLLRRTKDGFTK</sequence>
<accession>A0A397UB12</accession>
<feature type="domain" description="BACK" evidence="1">
    <location>
        <begin position="128"/>
        <end position="185"/>
    </location>
</feature>
<dbReference type="Pfam" id="PF07707">
    <property type="entry name" value="BACK"/>
    <property type="match status" value="1"/>
</dbReference>
<dbReference type="Gene3D" id="1.25.40.420">
    <property type="match status" value="1"/>
</dbReference>
<name>A0A397UB12_9GLOM</name>
<dbReference type="EMBL" id="QKWP01001849">
    <property type="protein sequence ID" value="RIB06237.1"/>
    <property type="molecule type" value="Genomic_DNA"/>
</dbReference>
<proteinExistence type="predicted"/>
<evidence type="ECO:0000259" key="1">
    <source>
        <dbReference type="Pfam" id="PF07707"/>
    </source>
</evidence>
<dbReference type="InterPro" id="IPR011705">
    <property type="entry name" value="BACK"/>
</dbReference>
<evidence type="ECO:0000313" key="3">
    <source>
        <dbReference type="Proteomes" id="UP000266673"/>
    </source>
</evidence>
<evidence type="ECO:0000313" key="2">
    <source>
        <dbReference type="EMBL" id="RIB06237.1"/>
    </source>
</evidence>
<dbReference type="Proteomes" id="UP000266673">
    <property type="component" value="Unassembled WGS sequence"/>
</dbReference>
<comment type="caution">
    <text evidence="2">The sequence shown here is derived from an EMBL/GenBank/DDBJ whole genome shotgun (WGS) entry which is preliminary data.</text>
</comment>
<reference evidence="2 3" key="1">
    <citation type="submission" date="2018-06" db="EMBL/GenBank/DDBJ databases">
        <title>Comparative genomics reveals the genomic features of Rhizophagus irregularis, R. cerebriforme, R. diaphanum and Gigaspora rosea, and their symbiotic lifestyle signature.</title>
        <authorList>
            <person name="Morin E."/>
            <person name="San Clemente H."/>
            <person name="Chen E.C.H."/>
            <person name="De La Providencia I."/>
            <person name="Hainaut M."/>
            <person name="Kuo A."/>
            <person name="Kohler A."/>
            <person name="Murat C."/>
            <person name="Tang N."/>
            <person name="Roy S."/>
            <person name="Loubradou J."/>
            <person name="Henrissat B."/>
            <person name="Grigoriev I.V."/>
            <person name="Corradi N."/>
            <person name="Roux C."/>
            <person name="Martin F.M."/>
        </authorList>
    </citation>
    <scope>NUCLEOTIDE SEQUENCE [LARGE SCALE GENOMIC DNA]</scope>
    <source>
        <strain evidence="2 3">DAOM 194757</strain>
    </source>
</reference>
<keyword evidence="3" id="KW-1185">Reference proteome</keyword>
<protein>
    <recommendedName>
        <fullName evidence="1">BACK domain-containing protein</fullName>
    </recommendedName>
</protein>
<organism evidence="2 3">
    <name type="scientific">Gigaspora rosea</name>
    <dbReference type="NCBI Taxonomy" id="44941"/>
    <lineage>
        <taxon>Eukaryota</taxon>
        <taxon>Fungi</taxon>
        <taxon>Fungi incertae sedis</taxon>
        <taxon>Mucoromycota</taxon>
        <taxon>Glomeromycotina</taxon>
        <taxon>Glomeromycetes</taxon>
        <taxon>Diversisporales</taxon>
        <taxon>Gigasporaceae</taxon>
        <taxon>Gigaspora</taxon>
    </lineage>
</organism>
<gene>
    <name evidence="2" type="ORF">C2G38_2217641</name>
</gene>
<dbReference type="OrthoDB" id="5430411at2759"/>